<gene>
    <name evidence="4" type="ORF">HHL24_37150</name>
</gene>
<evidence type="ECO:0000313" key="5">
    <source>
        <dbReference type="Proteomes" id="UP000544134"/>
    </source>
</evidence>
<dbReference type="InterPro" id="IPR012332">
    <property type="entry name" value="Autotransporter_pectin_lyase_C"/>
</dbReference>
<dbReference type="SMART" id="SM00869">
    <property type="entry name" value="Autotransporter"/>
    <property type="match status" value="1"/>
</dbReference>
<accession>A0A848IUI9</accession>
<sequence>MRRACSRHVPVRLRLLEALLSALGIAVLLPCEPAFAACDNTAPVSGQTVTCSSSAPNPSITPVAAIAGSTNVTVNVQAGAELDVTGNNVILVRDGSTVTNLGTLHGAGDTFDAISAQGTSGGTGQDVLINRGTIVTSGVESEGMFNSAAAVTMLNDTAGVIRTTGNDSVAMHDFASPGGGTLTNNGTLSTSGDGSHGMAALTNNDTLVNNGSITTTGAGSYGMLANGNAVGGTGNNVLTNHGTIDVSGASSHGLVSQDTAPGVVTNTGSVNARGAGGLGAIFSGNVTLNNAAGASIVSQQANAVVANAGGTFNNAGTIAGAINSIALTGGASTITNSGSITAAGSQAISVIGTFDTVINNTGTIAGGNGRAIWTDSGNDTFNWSGGTVTGFVRLDAGNDTANLTGLTDANLAGVPSFDGGTGNDVLNFNRTSASGLGRFVNWETVNVTNGSQLTLDANGLVLGDSGTLTGALNVDSTSTVFAGGFGGTATIAPAVAGQLVNVSNAGTIDLTNGATATRNMLVINGNYAGLNGRLLLQTVLGADGSPSDKLVIAQGVGSGNTSLGVANVGGSGGATLTDGILVVQATNGATTTATAFTLPKPLSVGAYTYYLFKGGVSAGTADNWYLRSSVAAAPAPTPTPTPTPTSTPTPTPTPSAAAAPIAAPGTPPLPAPPPTGTASTPLYRMEVPVYAEVPVLTRELGIAQIGTFHDRQGEQALLNESGPLAAAWARVWGEHSSQSNGGAANPEFSGTMAGVQVGHDIYADRSASGDRNHYGFFIGFARAQGDVNGFALGFPDLSAGQLSINAYSAGLYWTHIGPGGWYTDAVAMGSSLTLDPSSNQGIGASTHGHAVTTSLEAGLPIPLRANLSLEPQAQLIWQHASINDLNDGISNVSFHAANGLVGRLGLRLQGSFEGAGTQWQPYLRANLWRYFNGTDSATFAGTTVIPTDVAATAAQFGIGMVAHLSARGSVFATASYTMNVNGEHRSTVEGNLGARWSW</sequence>
<evidence type="ECO:0000313" key="4">
    <source>
        <dbReference type="EMBL" id="NMM03494.1"/>
    </source>
</evidence>
<feature type="compositionally biased region" description="Low complexity" evidence="1">
    <location>
        <begin position="654"/>
        <end position="664"/>
    </location>
</feature>
<dbReference type="GO" id="GO:0019867">
    <property type="term" value="C:outer membrane"/>
    <property type="evidence" value="ECO:0007669"/>
    <property type="project" value="InterPro"/>
</dbReference>
<evidence type="ECO:0000256" key="2">
    <source>
        <dbReference type="SAM" id="SignalP"/>
    </source>
</evidence>
<dbReference type="SUPFAM" id="SSF103515">
    <property type="entry name" value="Autotransporter"/>
    <property type="match status" value="1"/>
</dbReference>
<dbReference type="AlphaFoldDB" id="A0A848IUI9"/>
<dbReference type="InterPro" id="IPR036709">
    <property type="entry name" value="Autotransporte_beta_dom_sf"/>
</dbReference>
<dbReference type="Pfam" id="PF03797">
    <property type="entry name" value="Autotransporter"/>
    <property type="match status" value="1"/>
</dbReference>
<evidence type="ECO:0000256" key="1">
    <source>
        <dbReference type="SAM" id="MobiDB-lite"/>
    </source>
</evidence>
<dbReference type="RefSeq" id="WP_169490283.1">
    <property type="nucleotide sequence ID" value="NZ_JABBGJ010000054.1"/>
</dbReference>
<comment type="caution">
    <text evidence="4">The sequence shown here is derived from an EMBL/GenBank/DDBJ whole genome shotgun (WGS) entry which is preliminary data.</text>
</comment>
<feature type="chain" id="PRO_5033024207" evidence="2">
    <location>
        <begin position="37"/>
        <end position="998"/>
    </location>
</feature>
<organism evidence="4 5">
    <name type="scientific">Paraburkholderia polaris</name>
    <dbReference type="NCBI Taxonomy" id="2728848"/>
    <lineage>
        <taxon>Bacteria</taxon>
        <taxon>Pseudomonadati</taxon>
        <taxon>Pseudomonadota</taxon>
        <taxon>Betaproteobacteria</taxon>
        <taxon>Burkholderiales</taxon>
        <taxon>Burkholderiaceae</taxon>
        <taxon>Paraburkholderia</taxon>
    </lineage>
</organism>
<dbReference type="InterPro" id="IPR011050">
    <property type="entry name" value="Pectin_lyase_fold/virulence"/>
</dbReference>
<reference evidence="4 5" key="1">
    <citation type="submission" date="2020-04" db="EMBL/GenBank/DDBJ databases">
        <title>Paraburkholderia sp. RP-4-7 isolated from soil.</title>
        <authorList>
            <person name="Dahal R.H."/>
        </authorList>
    </citation>
    <scope>NUCLEOTIDE SEQUENCE [LARGE SCALE GENOMIC DNA]</scope>
    <source>
        <strain evidence="4 5">RP-4-7</strain>
    </source>
</reference>
<keyword evidence="2" id="KW-0732">Signal</keyword>
<dbReference type="InterPro" id="IPR005546">
    <property type="entry name" value="Autotransporte_beta"/>
</dbReference>
<feature type="compositionally biased region" description="Pro residues" evidence="1">
    <location>
        <begin position="665"/>
        <end position="675"/>
    </location>
</feature>
<dbReference type="InterPro" id="IPR006315">
    <property type="entry name" value="OM_autotransptr_brl_dom"/>
</dbReference>
<protein>
    <submittedName>
        <fullName evidence="4">Autotransporter outer membrane beta-barrel domain-containing protein</fullName>
    </submittedName>
</protein>
<feature type="domain" description="Autotransporter" evidence="3">
    <location>
        <begin position="720"/>
        <end position="998"/>
    </location>
</feature>
<dbReference type="PROSITE" id="PS51208">
    <property type="entry name" value="AUTOTRANSPORTER"/>
    <property type="match status" value="1"/>
</dbReference>
<dbReference type="EMBL" id="JABBGJ010000054">
    <property type="protein sequence ID" value="NMM03494.1"/>
    <property type="molecule type" value="Genomic_DNA"/>
</dbReference>
<dbReference type="Proteomes" id="UP000544134">
    <property type="component" value="Unassembled WGS sequence"/>
</dbReference>
<dbReference type="Gene3D" id="2.160.20.20">
    <property type="match status" value="1"/>
</dbReference>
<evidence type="ECO:0000259" key="3">
    <source>
        <dbReference type="PROSITE" id="PS51208"/>
    </source>
</evidence>
<dbReference type="SUPFAM" id="SSF51126">
    <property type="entry name" value="Pectin lyase-like"/>
    <property type="match status" value="1"/>
</dbReference>
<name>A0A848IUI9_9BURK</name>
<dbReference type="CDD" id="cd01344">
    <property type="entry name" value="PL2_Passenger_AT"/>
    <property type="match status" value="1"/>
</dbReference>
<proteinExistence type="predicted"/>
<feature type="region of interest" description="Disordered" evidence="1">
    <location>
        <begin position="634"/>
        <end position="681"/>
    </location>
</feature>
<feature type="compositionally biased region" description="Pro residues" evidence="1">
    <location>
        <begin position="635"/>
        <end position="653"/>
    </location>
</feature>
<keyword evidence="5" id="KW-1185">Reference proteome</keyword>
<dbReference type="InterPro" id="IPR043990">
    <property type="entry name" value="AC_1"/>
</dbReference>
<dbReference type="NCBIfam" id="TIGR01414">
    <property type="entry name" value="autotrans_barl"/>
    <property type="match status" value="1"/>
</dbReference>
<dbReference type="Gene3D" id="2.40.128.130">
    <property type="entry name" value="Autotransporter beta-domain"/>
    <property type="match status" value="1"/>
</dbReference>
<feature type="signal peptide" evidence="2">
    <location>
        <begin position="1"/>
        <end position="36"/>
    </location>
</feature>
<dbReference type="Pfam" id="PF18883">
    <property type="entry name" value="AC_1"/>
    <property type="match status" value="1"/>
</dbReference>